<keyword evidence="2" id="KW-1185">Reference proteome</keyword>
<protein>
    <submittedName>
        <fullName evidence="1">Uncharacterized protein</fullName>
    </submittedName>
</protein>
<evidence type="ECO:0000313" key="2">
    <source>
        <dbReference type="Proteomes" id="UP000604046"/>
    </source>
</evidence>
<accession>A0A812MW29</accession>
<dbReference type="SUPFAM" id="SSF52540">
    <property type="entry name" value="P-loop containing nucleoside triphosphate hydrolases"/>
    <property type="match status" value="1"/>
</dbReference>
<dbReference type="Gene3D" id="3.40.50.300">
    <property type="entry name" value="P-loop containing nucleotide triphosphate hydrolases"/>
    <property type="match status" value="1"/>
</dbReference>
<dbReference type="OrthoDB" id="413092at2759"/>
<comment type="caution">
    <text evidence="1">The sequence shown here is derived from an EMBL/GenBank/DDBJ whole genome shotgun (WGS) entry which is preliminary data.</text>
</comment>
<dbReference type="Proteomes" id="UP000604046">
    <property type="component" value="Unassembled WGS sequence"/>
</dbReference>
<gene>
    <name evidence="1" type="ORF">SNAT2548_LOCUS14904</name>
</gene>
<evidence type="ECO:0000313" key="1">
    <source>
        <dbReference type="EMBL" id="CAE7281097.1"/>
    </source>
</evidence>
<name>A0A812MW29_9DINO</name>
<reference evidence="1" key="1">
    <citation type="submission" date="2021-02" db="EMBL/GenBank/DDBJ databases">
        <authorList>
            <person name="Dougan E. K."/>
            <person name="Rhodes N."/>
            <person name="Thang M."/>
            <person name="Chan C."/>
        </authorList>
    </citation>
    <scope>NUCLEOTIDE SEQUENCE</scope>
</reference>
<dbReference type="InterPro" id="IPR027417">
    <property type="entry name" value="P-loop_NTPase"/>
</dbReference>
<sequence>MTILIYAMIVRRALQIDPSGRCVIFVRRASVARRVLDKLKGHGLQAAMVAQRSRMRDLRSQVVVCLCASAHRLRGHHFIVKLWDSALQPTHSETARIVCNAVSASMSAEFSLQSEAADLSYTFAQAVEDGRARNFEPYFLPVPGKNSGCAELLNTLKALQVDSWAPVLVVLNTARQALEFARELQQLEVPAAAVSGKLGSWQKSSALQGVQQGDVKVLCVSHWIFERSDLPAFGTVLLAQANFTKPSTREGLLRALQPTESGCSDSALKPLKLVCVVGESELLYRPLRIHRAMHFLGSLWGPRKPSTYQVLNVEGSTISTTARALWPRGWLESLCVWVQSTRRPPSCTREEERLLAHRWQQAKKLLRADRLNAVEKERVETCLSLLGDRSQIRLEDLCSWMSTHKRHPYQRSKDPIERRQSLRLSRTRKRLREGKLSFAQAALFERALQQTVRPWLRTLVAWLRFFERLPHMHAEEHEERVQNRRWKEATRNMKPGLTEAERQLLMQCLSWKLELSARPRFWLVSLWIWTSLHQRRPRDSKQRDAEERLQAMRWKKAFQQLSNGDLTESEASLLTDCLQIVDQHSA</sequence>
<organism evidence="1 2">
    <name type="scientific">Symbiodinium natans</name>
    <dbReference type="NCBI Taxonomy" id="878477"/>
    <lineage>
        <taxon>Eukaryota</taxon>
        <taxon>Sar</taxon>
        <taxon>Alveolata</taxon>
        <taxon>Dinophyceae</taxon>
        <taxon>Suessiales</taxon>
        <taxon>Symbiodiniaceae</taxon>
        <taxon>Symbiodinium</taxon>
    </lineage>
</organism>
<proteinExistence type="predicted"/>
<dbReference type="AlphaFoldDB" id="A0A812MW29"/>
<dbReference type="EMBL" id="CAJNDS010001802">
    <property type="protein sequence ID" value="CAE7281097.1"/>
    <property type="molecule type" value="Genomic_DNA"/>
</dbReference>